<sequence>MTARSRRVAAILVLVVLGLVVAATRQDTELRVVDSAAGPGEASLTLSADVDAELSHLAVTGPDGRPVPAGPPVADPANVLKVPVDLEPGSAYSLTYHVIGRDGGVASGEIGTTGATASAHDHGHGVDPLSAVLLLINLGVVLVVGWLLLTRPSPRSTPE</sequence>
<gene>
    <name evidence="5" type="ORF">ACFO0C_28950</name>
</gene>
<comment type="caution">
    <text evidence="5">The sequence shown here is derived from an EMBL/GenBank/DDBJ whole genome shotgun (WGS) entry which is preliminary data.</text>
</comment>
<evidence type="ECO:0000313" key="6">
    <source>
        <dbReference type="Proteomes" id="UP001595867"/>
    </source>
</evidence>
<dbReference type="InterPro" id="IPR014755">
    <property type="entry name" value="Cu-Rt/internalin_Ig-like"/>
</dbReference>
<reference evidence="6" key="1">
    <citation type="journal article" date="2019" name="Int. J. Syst. Evol. Microbiol.">
        <title>The Global Catalogue of Microorganisms (GCM) 10K type strain sequencing project: providing services to taxonomists for standard genome sequencing and annotation.</title>
        <authorList>
            <consortium name="The Broad Institute Genomics Platform"/>
            <consortium name="The Broad Institute Genome Sequencing Center for Infectious Disease"/>
            <person name="Wu L."/>
            <person name="Ma J."/>
        </authorList>
    </citation>
    <scope>NUCLEOTIDE SEQUENCE [LARGE SCALE GENOMIC DNA]</scope>
    <source>
        <strain evidence="6">TBRC 5832</strain>
    </source>
</reference>
<proteinExistence type="predicted"/>
<evidence type="ECO:0000256" key="2">
    <source>
        <dbReference type="ARBA" id="ARBA00023008"/>
    </source>
</evidence>
<keyword evidence="2" id="KW-0186">Copper</keyword>
<dbReference type="InterPro" id="IPR014756">
    <property type="entry name" value="Ig_E-set"/>
</dbReference>
<keyword evidence="6" id="KW-1185">Reference proteome</keyword>
<dbReference type="Proteomes" id="UP001595867">
    <property type="component" value="Unassembled WGS sequence"/>
</dbReference>
<evidence type="ECO:0000313" key="5">
    <source>
        <dbReference type="EMBL" id="MFC4068979.1"/>
    </source>
</evidence>
<accession>A0ABV8J1R4</accession>
<feature type="domain" description="CopC" evidence="4">
    <location>
        <begin position="37"/>
        <end position="110"/>
    </location>
</feature>
<dbReference type="RefSeq" id="WP_378069860.1">
    <property type="nucleotide sequence ID" value="NZ_JBHSBL010000019.1"/>
</dbReference>
<protein>
    <submittedName>
        <fullName evidence="5">Copper resistance protein CopC</fullName>
    </submittedName>
</protein>
<keyword evidence="3" id="KW-1133">Transmembrane helix</keyword>
<feature type="transmembrane region" description="Helical" evidence="3">
    <location>
        <begin position="129"/>
        <end position="149"/>
    </location>
</feature>
<keyword evidence="3" id="KW-0812">Transmembrane</keyword>
<dbReference type="SUPFAM" id="SSF81296">
    <property type="entry name" value="E set domains"/>
    <property type="match status" value="1"/>
</dbReference>
<dbReference type="EMBL" id="JBHSBL010000019">
    <property type="protein sequence ID" value="MFC4068979.1"/>
    <property type="molecule type" value="Genomic_DNA"/>
</dbReference>
<name>A0ABV8J1R4_9ACTN</name>
<dbReference type="InterPro" id="IPR007348">
    <property type="entry name" value="CopC_dom"/>
</dbReference>
<dbReference type="Gene3D" id="2.60.40.1220">
    <property type="match status" value="1"/>
</dbReference>
<evidence type="ECO:0000259" key="4">
    <source>
        <dbReference type="Pfam" id="PF04234"/>
    </source>
</evidence>
<keyword evidence="3" id="KW-0472">Membrane</keyword>
<evidence type="ECO:0000256" key="1">
    <source>
        <dbReference type="ARBA" id="ARBA00022729"/>
    </source>
</evidence>
<organism evidence="5 6">
    <name type="scientific">Actinoplanes subglobosus</name>
    <dbReference type="NCBI Taxonomy" id="1547892"/>
    <lineage>
        <taxon>Bacteria</taxon>
        <taxon>Bacillati</taxon>
        <taxon>Actinomycetota</taxon>
        <taxon>Actinomycetes</taxon>
        <taxon>Micromonosporales</taxon>
        <taxon>Micromonosporaceae</taxon>
        <taxon>Actinoplanes</taxon>
    </lineage>
</organism>
<keyword evidence="1" id="KW-0732">Signal</keyword>
<dbReference type="Pfam" id="PF04234">
    <property type="entry name" value="CopC"/>
    <property type="match status" value="1"/>
</dbReference>
<evidence type="ECO:0000256" key="3">
    <source>
        <dbReference type="SAM" id="Phobius"/>
    </source>
</evidence>